<dbReference type="Gene3D" id="3.20.20.80">
    <property type="entry name" value="Glycosidases"/>
    <property type="match status" value="1"/>
</dbReference>
<dbReference type="SUPFAM" id="SSF51445">
    <property type="entry name" value="(Trans)glycosidases"/>
    <property type="match status" value="1"/>
</dbReference>
<dbReference type="InterPro" id="IPR004193">
    <property type="entry name" value="Glyco_hydro_13_N"/>
</dbReference>
<dbReference type="CDD" id="cd11326">
    <property type="entry name" value="AmyAc_Glg_debranch"/>
    <property type="match status" value="1"/>
</dbReference>
<evidence type="ECO:0000313" key="6">
    <source>
        <dbReference type="EMBL" id="MBT0956139.1"/>
    </source>
</evidence>
<dbReference type="GO" id="GO:0005980">
    <property type="term" value="P:glycogen catabolic process"/>
    <property type="evidence" value="ECO:0007669"/>
    <property type="project" value="InterPro"/>
</dbReference>
<sequence length="707" mass="77966">MTHPTDITAGTPHRLGAHFDGAGVNFAVFSENASAMHLCLFSPDGSREIAQIPLPERCGNVWHGYLPGVTPGTPYGYRAYGSFDPEKGHRFNPHKLLADPYTRETIGAWSDNPATLGYLPSSAKTDLSFSELDSAPHVAKSVVSDPALFDAIRAIEPGQPARDVIYEAHVRGLTQTHPDIPEGLRGTYEGLATAPMLDHLTNLGVKSVELLPVHGFLDDSFLLKRGLTNYWGYNTIGFFAAEPRYFGPQGLIGFRQMVDRFHAAGIEVILDVVYNHTAEGDQNGPTLSFRGLDNASYYRLLSGQPRYYVNDTGCGNTLNVAHPFVLRMVLDSLRFWAGEMGIDGFRFDLATTLGREAHGFDPWGGFFDALRQDPLLASKRMIAEPWDIGPGGYQLGGFPPEFCEWNDSYRDTVRRYWRGDAHSAQELGARLLGSADKFDHTGRRSTASVNFIASHDGFTTADTTRYNHRHNEANTENNQDGHHSNYSDNCGVEGETDDPAIRAKRARRQRNMLATLFLSQGTPMLLAGDEFSNSQGGNNNAYCQDNETGWLNWDRADAETQTFTAAISAFRRAHPVLRQTRFLHAEARPSDGKPDVQWTDFSGGPLHWRDPGMSNFCLTLRGSATAPAYEAGDDAVFIAFNRMDMALPVRLPPIAKGQHWLRGIDTDLSVQGAFCELETGEALIAADSVVAFAVRQDILRQDGETAL</sequence>
<dbReference type="EMBL" id="JADQAZ010000001">
    <property type="protein sequence ID" value="MBT0956139.1"/>
    <property type="molecule type" value="Genomic_DNA"/>
</dbReference>
<comment type="similarity">
    <text evidence="1">Belongs to the glycosyl hydrolase 13 family.</text>
</comment>
<evidence type="ECO:0000256" key="1">
    <source>
        <dbReference type="ARBA" id="ARBA00008061"/>
    </source>
</evidence>
<dbReference type="InterPro" id="IPR014756">
    <property type="entry name" value="Ig_E-set"/>
</dbReference>
<keyword evidence="2" id="KW-0378">Hydrolase</keyword>
<evidence type="ECO:0000256" key="3">
    <source>
        <dbReference type="ARBA" id="ARBA00023295"/>
    </source>
</evidence>
<dbReference type="AlphaFoldDB" id="A0AAP2CKL0"/>
<dbReference type="Gene3D" id="2.60.40.10">
    <property type="entry name" value="Immunoglobulins"/>
    <property type="match status" value="1"/>
</dbReference>
<dbReference type="GO" id="GO:0004135">
    <property type="term" value="F:amylo-alpha-1,6-glucosidase activity"/>
    <property type="evidence" value="ECO:0007669"/>
    <property type="project" value="InterPro"/>
</dbReference>
<feature type="region of interest" description="Disordered" evidence="4">
    <location>
        <begin position="471"/>
        <end position="495"/>
    </location>
</feature>
<evidence type="ECO:0000313" key="7">
    <source>
        <dbReference type="Proteomes" id="UP001315686"/>
    </source>
</evidence>
<dbReference type="Proteomes" id="UP001315686">
    <property type="component" value="Unassembled WGS sequence"/>
</dbReference>
<protein>
    <submittedName>
        <fullName evidence="6">Glycogen debranching protein GlgX</fullName>
    </submittedName>
</protein>
<name>A0AAP2CKL0_9RHOB</name>
<dbReference type="CDD" id="cd02856">
    <property type="entry name" value="E_set_GDE_Isoamylase_N"/>
    <property type="match status" value="1"/>
</dbReference>
<dbReference type="NCBIfam" id="TIGR02100">
    <property type="entry name" value="glgX_debranch"/>
    <property type="match status" value="1"/>
</dbReference>
<feature type="compositionally biased region" description="Basic and acidic residues" evidence="4">
    <location>
        <begin position="471"/>
        <end position="485"/>
    </location>
</feature>
<dbReference type="Gene3D" id="2.60.40.1180">
    <property type="entry name" value="Golgi alpha-mannosidase II"/>
    <property type="match status" value="1"/>
</dbReference>
<accession>A0AAP2CKL0</accession>
<keyword evidence="7" id="KW-1185">Reference proteome</keyword>
<comment type="caution">
    <text evidence="6">The sequence shown here is derived from an EMBL/GenBank/DDBJ whole genome shotgun (WGS) entry which is preliminary data.</text>
</comment>
<evidence type="ECO:0000256" key="2">
    <source>
        <dbReference type="ARBA" id="ARBA00022801"/>
    </source>
</evidence>
<proteinExistence type="inferred from homology"/>
<keyword evidence="3" id="KW-0326">Glycosidase</keyword>
<dbReference type="InterPro" id="IPR011837">
    <property type="entry name" value="Glycogen_debranch_GlgX"/>
</dbReference>
<dbReference type="SUPFAM" id="SSF81296">
    <property type="entry name" value="E set domains"/>
    <property type="match status" value="1"/>
</dbReference>
<dbReference type="Pfam" id="PF00128">
    <property type="entry name" value="Alpha-amylase"/>
    <property type="match status" value="1"/>
</dbReference>
<dbReference type="InterPro" id="IPR044505">
    <property type="entry name" value="GlgX_Isoamylase_N_E_set"/>
</dbReference>
<dbReference type="RefSeq" id="WP_327792351.1">
    <property type="nucleotide sequence ID" value="NZ_JADQAZ010000001.1"/>
</dbReference>
<dbReference type="InterPro" id="IPR006047">
    <property type="entry name" value="GH13_cat_dom"/>
</dbReference>
<organism evidence="6 7">
    <name type="scientific">Harenicola maris</name>
    <dbReference type="NCBI Taxonomy" id="2841044"/>
    <lineage>
        <taxon>Bacteria</taxon>
        <taxon>Pseudomonadati</taxon>
        <taxon>Pseudomonadota</taxon>
        <taxon>Alphaproteobacteria</taxon>
        <taxon>Rhodobacterales</taxon>
        <taxon>Paracoccaceae</taxon>
        <taxon>Harenicola</taxon>
    </lineage>
</organism>
<evidence type="ECO:0000259" key="5">
    <source>
        <dbReference type="SMART" id="SM00642"/>
    </source>
</evidence>
<dbReference type="SUPFAM" id="SSF51011">
    <property type="entry name" value="Glycosyl hydrolase domain"/>
    <property type="match status" value="1"/>
</dbReference>
<dbReference type="InterPro" id="IPR013780">
    <property type="entry name" value="Glyco_hydro_b"/>
</dbReference>
<dbReference type="SMART" id="SM00642">
    <property type="entry name" value="Aamy"/>
    <property type="match status" value="1"/>
</dbReference>
<dbReference type="InterPro" id="IPR013783">
    <property type="entry name" value="Ig-like_fold"/>
</dbReference>
<dbReference type="Pfam" id="PF02922">
    <property type="entry name" value="CBM_48"/>
    <property type="match status" value="1"/>
</dbReference>
<reference evidence="6 7" key="1">
    <citation type="journal article" date="2021" name="Arch. Microbiol.">
        <title>Harenicola maris gen. nov., sp. nov. isolated from the Sea of Japan shallow sediments.</title>
        <authorList>
            <person name="Romanenko L.A."/>
            <person name="Kurilenko V.V."/>
            <person name="Chernysheva N.Y."/>
            <person name="Tekutyeva L.A."/>
            <person name="Velansky P.V."/>
            <person name="Svetashev V.I."/>
            <person name="Isaeva M.P."/>
        </authorList>
    </citation>
    <scope>NUCLEOTIDE SEQUENCE [LARGE SCALE GENOMIC DNA]</scope>
    <source>
        <strain evidence="6 7">KMM 3653</strain>
    </source>
</reference>
<dbReference type="InterPro" id="IPR017853">
    <property type="entry name" value="GH"/>
</dbReference>
<gene>
    <name evidence="6" type="primary">glgX</name>
    <name evidence="6" type="ORF">IV417_01965</name>
</gene>
<feature type="domain" description="Glycosyl hydrolase family 13 catalytic" evidence="5">
    <location>
        <begin position="167"/>
        <end position="571"/>
    </location>
</feature>
<dbReference type="PANTHER" id="PTHR43002">
    <property type="entry name" value="GLYCOGEN DEBRANCHING ENZYME"/>
    <property type="match status" value="1"/>
</dbReference>
<evidence type="ECO:0000256" key="4">
    <source>
        <dbReference type="SAM" id="MobiDB-lite"/>
    </source>
</evidence>